<feature type="transmembrane region" description="Helical" evidence="8">
    <location>
        <begin position="543"/>
        <end position="566"/>
    </location>
</feature>
<dbReference type="PROSITE" id="PS00211">
    <property type="entry name" value="ABC_TRANSPORTER_1"/>
    <property type="match status" value="1"/>
</dbReference>
<proteinExistence type="predicted"/>
<dbReference type="CDD" id="cd03213">
    <property type="entry name" value="ABCG_EPDR"/>
    <property type="match status" value="1"/>
</dbReference>
<dbReference type="PANTHER" id="PTHR48041">
    <property type="entry name" value="ABC TRANSPORTER G FAMILY MEMBER 28"/>
    <property type="match status" value="1"/>
</dbReference>
<dbReference type="SMART" id="SM00382">
    <property type="entry name" value="AAA"/>
    <property type="match status" value="1"/>
</dbReference>
<comment type="caution">
    <text evidence="10">The sequence shown here is derived from an EMBL/GenBank/DDBJ whole genome shotgun (WGS) entry which is preliminary data.</text>
</comment>
<feature type="transmembrane region" description="Helical" evidence="8">
    <location>
        <begin position="379"/>
        <end position="401"/>
    </location>
</feature>
<protein>
    <submittedName>
        <fullName evidence="10">Abc transporter family protein</fullName>
    </submittedName>
</protein>
<dbReference type="InterPro" id="IPR050352">
    <property type="entry name" value="ABCG_transporters"/>
</dbReference>
<dbReference type="STRING" id="1890364.A0A2P6N609"/>
<dbReference type="InParanoid" id="A0A2P6N609"/>
<keyword evidence="5" id="KW-0067">ATP-binding</keyword>
<dbReference type="InterPro" id="IPR027417">
    <property type="entry name" value="P-loop_NTPase"/>
</dbReference>
<feature type="transmembrane region" description="Helical" evidence="8">
    <location>
        <begin position="509"/>
        <end position="531"/>
    </location>
</feature>
<dbReference type="InterPro" id="IPR003593">
    <property type="entry name" value="AAA+_ATPase"/>
</dbReference>
<dbReference type="Pfam" id="PF00005">
    <property type="entry name" value="ABC_tran"/>
    <property type="match status" value="1"/>
</dbReference>
<evidence type="ECO:0000256" key="7">
    <source>
        <dbReference type="ARBA" id="ARBA00023136"/>
    </source>
</evidence>
<dbReference type="Gene3D" id="3.40.50.300">
    <property type="entry name" value="P-loop containing nucleotide triphosphate hydrolases"/>
    <property type="match status" value="1"/>
</dbReference>
<dbReference type="SUPFAM" id="SSF52540">
    <property type="entry name" value="P-loop containing nucleoside triphosphate hydrolases"/>
    <property type="match status" value="1"/>
</dbReference>
<feature type="transmembrane region" description="Helical" evidence="8">
    <location>
        <begin position="597"/>
        <end position="620"/>
    </location>
</feature>
<organism evidence="10 11">
    <name type="scientific">Planoprotostelium fungivorum</name>
    <dbReference type="NCBI Taxonomy" id="1890364"/>
    <lineage>
        <taxon>Eukaryota</taxon>
        <taxon>Amoebozoa</taxon>
        <taxon>Evosea</taxon>
        <taxon>Variosea</taxon>
        <taxon>Cavosteliida</taxon>
        <taxon>Cavosteliaceae</taxon>
        <taxon>Planoprotostelium</taxon>
    </lineage>
</organism>
<sequence length="857" mass="95974">MFLDAELFKPLSVFIGLVFLYLIFNTCKARPYPPVKKREENSDDDSPDIVTFDIGFKNLSLNLKKGGHKVLDNVSGIINHGRTTAVMGPSGSGKTTFLTTLSGRAEYGHMTGKIYLNGKIDSLKKYPKLVGFVPQEDIMHRDLTVEENLRFSAATRLPKTTTTAQLDGVVEYTMELLGLSEIRHSLIDKRGISGGQRKRVNIGIELVANPSVLFLDEPTSGLDSTSSKGICAALQRLAQSNGINVVAVIHSPRYEIFRMFDDVLLLGKGGKTVYLGPTERSLSYFEDIGFQCPPHTNAADFLLDVVAGEVPNSGGVTPAELTSRWAGRPTLSMSDEHVSMEEENQSIISNGGTEDGISMHSRRRVRVDWQKTALEEGSFLSAFFFGFISLLLPPLTFLSLFLRPSFRSINGSLIGGCGGMVLWTWIPFLILSSIPDRYSFGSLFLVYGFLVWANIFFFIWLLVVIWRSSRAQDPRYVAYFMSSALLPGLLIIIQRVWRTTDPPKYRYAAFMGTGQSVLGIFVIILHIVGPWPADISIGETPMWSFYLIAAGVLLGATQVVVGFHRYQRLPTFDRKITHWTVKIWLIFKRSMVQQSRFYLGFLFDVSLPIFAALFLGVIYYDWDYNEPMGDNYGLSTSFNCTSYADETLCGFLNLPINDPFPGQANLSALSLALAAITSSLRVFVRNDDVTRLTLGQGNEKTVFQRESLAQLSTECYYVGKSLAHLPTVIIAPLCFTLCFYGFIRPMEASFWYYFGLYFAIYFVCSGIAYLVSIVVPNNLAHIVGVLIVLIFMMFSGASPSLGQLRDNPLLGSLLYYPSFLSLFRWTNEIYYLFSVEYYEPSQKTLNLYGYSRPSFDS</sequence>
<dbReference type="GO" id="GO:0140359">
    <property type="term" value="F:ABC-type transporter activity"/>
    <property type="evidence" value="ECO:0007669"/>
    <property type="project" value="InterPro"/>
</dbReference>
<dbReference type="FunFam" id="3.40.50.300:FF:000367">
    <property type="entry name" value="ABC transporter G family member 24"/>
    <property type="match status" value="1"/>
</dbReference>
<feature type="transmembrane region" description="Helical" evidence="8">
    <location>
        <begin position="413"/>
        <end position="431"/>
    </location>
</feature>
<dbReference type="GO" id="GO:0016020">
    <property type="term" value="C:membrane"/>
    <property type="evidence" value="ECO:0007669"/>
    <property type="project" value="UniProtKB-SubCell"/>
</dbReference>
<evidence type="ECO:0000256" key="4">
    <source>
        <dbReference type="ARBA" id="ARBA00022741"/>
    </source>
</evidence>
<evidence type="ECO:0000256" key="8">
    <source>
        <dbReference type="SAM" id="Phobius"/>
    </source>
</evidence>
<dbReference type="PANTHER" id="PTHR48041:SF91">
    <property type="entry name" value="ABC TRANSPORTER G FAMILY MEMBER 28"/>
    <property type="match status" value="1"/>
</dbReference>
<dbReference type="InterPro" id="IPR003439">
    <property type="entry name" value="ABC_transporter-like_ATP-bd"/>
</dbReference>
<feature type="transmembrane region" description="Helical" evidence="8">
    <location>
        <begin position="443"/>
        <end position="466"/>
    </location>
</feature>
<dbReference type="InterPro" id="IPR017871">
    <property type="entry name" value="ABC_transporter-like_CS"/>
</dbReference>
<keyword evidence="7 8" id="KW-0472">Membrane</keyword>
<dbReference type="Pfam" id="PF01061">
    <property type="entry name" value="ABC2_membrane"/>
    <property type="match status" value="1"/>
</dbReference>
<accession>A0A2P6N609</accession>
<evidence type="ECO:0000256" key="1">
    <source>
        <dbReference type="ARBA" id="ARBA00004141"/>
    </source>
</evidence>
<dbReference type="PROSITE" id="PS50893">
    <property type="entry name" value="ABC_TRANSPORTER_2"/>
    <property type="match status" value="1"/>
</dbReference>
<evidence type="ECO:0000256" key="6">
    <source>
        <dbReference type="ARBA" id="ARBA00022989"/>
    </source>
</evidence>
<comment type="subcellular location">
    <subcellularLocation>
        <location evidence="1">Membrane</location>
        <topology evidence="1">Multi-pass membrane protein</topology>
    </subcellularLocation>
</comment>
<dbReference type="GO" id="GO:0016887">
    <property type="term" value="F:ATP hydrolysis activity"/>
    <property type="evidence" value="ECO:0007669"/>
    <property type="project" value="InterPro"/>
</dbReference>
<evidence type="ECO:0000259" key="9">
    <source>
        <dbReference type="PROSITE" id="PS50893"/>
    </source>
</evidence>
<evidence type="ECO:0000256" key="2">
    <source>
        <dbReference type="ARBA" id="ARBA00022448"/>
    </source>
</evidence>
<keyword evidence="2" id="KW-0813">Transport</keyword>
<dbReference type="InterPro" id="IPR013525">
    <property type="entry name" value="ABC2_TM"/>
</dbReference>
<keyword evidence="6 8" id="KW-1133">Transmembrane helix</keyword>
<name>A0A2P6N609_9EUKA</name>
<feature type="transmembrane region" description="Helical" evidence="8">
    <location>
        <begin position="779"/>
        <end position="801"/>
    </location>
</feature>
<keyword evidence="11" id="KW-1185">Reference proteome</keyword>
<feature type="transmembrane region" description="Helical" evidence="8">
    <location>
        <begin position="6"/>
        <end position="24"/>
    </location>
</feature>
<feature type="transmembrane region" description="Helical" evidence="8">
    <location>
        <begin position="722"/>
        <end position="743"/>
    </location>
</feature>
<evidence type="ECO:0000313" key="10">
    <source>
        <dbReference type="EMBL" id="PRP79390.1"/>
    </source>
</evidence>
<dbReference type="GO" id="GO:0005524">
    <property type="term" value="F:ATP binding"/>
    <property type="evidence" value="ECO:0007669"/>
    <property type="project" value="UniProtKB-KW"/>
</dbReference>
<feature type="transmembrane region" description="Helical" evidence="8">
    <location>
        <begin position="478"/>
        <end position="497"/>
    </location>
</feature>
<gene>
    <name evidence="10" type="ORF">PROFUN_12988</name>
</gene>
<feature type="domain" description="ABC transporter" evidence="9">
    <location>
        <begin position="54"/>
        <end position="293"/>
    </location>
</feature>
<keyword evidence="4" id="KW-0547">Nucleotide-binding</keyword>
<dbReference type="Pfam" id="PF19055">
    <property type="entry name" value="ABC2_membrane_7"/>
    <property type="match status" value="1"/>
</dbReference>
<dbReference type="InterPro" id="IPR043926">
    <property type="entry name" value="ABCG_dom"/>
</dbReference>
<keyword evidence="3 8" id="KW-0812">Transmembrane</keyword>
<dbReference type="EMBL" id="MDYQ01000185">
    <property type="protein sequence ID" value="PRP79390.1"/>
    <property type="molecule type" value="Genomic_DNA"/>
</dbReference>
<evidence type="ECO:0000256" key="5">
    <source>
        <dbReference type="ARBA" id="ARBA00022840"/>
    </source>
</evidence>
<evidence type="ECO:0000313" key="11">
    <source>
        <dbReference type="Proteomes" id="UP000241769"/>
    </source>
</evidence>
<dbReference type="OrthoDB" id="66620at2759"/>
<evidence type="ECO:0000256" key="3">
    <source>
        <dbReference type="ARBA" id="ARBA00022692"/>
    </source>
</evidence>
<dbReference type="Proteomes" id="UP000241769">
    <property type="component" value="Unassembled WGS sequence"/>
</dbReference>
<dbReference type="AlphaFoldDB" id="A0A2P6N609"/>
<feature type="transmembrane region" description="Helical" evidence="8">
    <location>
        <begin position="750"/>
        <end position="773"/>
    </location>
</feature>
<reference evidence="10 11" key="1">
    <citation type="journal article" date="2018" name="Genome Biol. Evol.">
        <title>Multiple Roots of Fruiting Body Formation in Amoebozoa.</title>
        <authorList>
            <person name="Hillmann F."/>
            <person name="Forbes G."/>
            <person name="Novohradska S."/>
            <person name="Ferling I."/>
            <person name="Riege K."/>
            <person name="Groth M."/>
            <person name="Westermann M."/>
            <person name="Marz M."/>
            <person name="Spaller T."/>
            <person name="Winckler T."/>
            <person name="Schaap P."/>
            <person name="Glockner G."/>
        </authorList>
    </citation>
    <scope>NUCLEOTIDE SEQUENCE [LARGE SCALE GENOMIC DNA]</scope>
    <source>
        <strain evidence="10 11">Jena</strain>
    </source>
</reference>